<dbReference type="Proteomes" id="UP001303946">
    <property type="component" value="Chromosome"/>
</dbReference>
<dbReference type="Gene3D" id="2.40.160.210">
    <property type="entry name" value="Acyl-CoA thioesterase, double hotdog domain"/>
    <property type="match status" value="1"/>
</dbReference>
<dbReference type="InterPro" id="IPR003703">
    <property type="entry name" value="Acyl_CoA_thio"/>
</dbReference>
<dbReference type="PANTHER" id="PTHR11066">
    <property type="entry name" value="ACYL-COA THIOESTERASE"/>
    <property type="match status" value="1"/>
</dbReference>
<accession>A0ABZ0CSP7</accession>
<evidence type="ECO:0000313" key="6">
    <source>
        <dbReference type="Proteomes" id="UP001303946"/>
    </source>
</evidence>
<keyword evidence="2" id="KW-0378">Hydrolase</keyword>
<dbReference type="EMBL" id="CP136336">
    <property type="protein sequence ID" value="WOB07982.1"/>
    <property type="molecule type" value="Genomic_DNA"/>
</dbReference>
<proteinExistence type="inferred from homology"/>
<dbReference type="InterPro" id="IPR025652">
    <property type="entry name" value="TesB_C"/>
</dbReference>
<dbReference type="InterPro" id="IPR029069">
    <property type="entry name" value="HotDog_dom_sf"/>
</dbReference>
<evidence type="ECO:0000256" key="2">
    <source>
        <dbReference type="ARBA" id="ARBA00022801"/>
    </source>
</evidence>
<gene>
    <name evidence="5" type="primary">tesB</name>
    <name evidence="5" type="ORF">RXV79_24145</name>
</gene>
<name>A0ABZ0CSP7_9BURK</name>
<dbReference type="InterPro" id="IPR042171">
    <property type="entry name" value="Acyl-CoA_hotdog"/>
</dbReference>
<protein>
    <submittedName>
        <fullName evidence="5">Acyl-CoA thioesterase II</fullName>
    </submittedName>
</protein>
<comment type="similarity">
    <text evidence="1">Belongs to the C/M/P thioester hydrolase family.</text>
</comment>
<reference evidence="5 6" key="1">
    <citation type="submission" date="2023-10" db="EMBL/GenBank/DDBJ databases">
        <title>Bacteria for the degradation of biodegradable plastic PBAT(Polybutylene adipate terephthalate).</title>
        <authorList>
            <person name="Weon H.-Y."/>
            <person name="Yeon J."/>
        </authorList>
    </citation>
    <scope>NUCLEOTIDE SEQUENCE [LARGE SCALE GENOMIC DNA]</scope>
    <source>
        <strain evidence="5 6">SBD 7-3</strain>
    </source>
</reference>
<keyword evidence="6" id="KW-1185">Reference proteome</keyword>
<dbReference type="NCBIfam" id="TIGR00189">
    <property type="entry name" value="tesB"/>
    <property type="match status" value="1"/>
</dbReference>
<dbReference type="Pfam" id="PF13622">
    <property type="entry name" value="4HBT_3"/>
    <property type="match status" value="1"/>
</dbReference>
<evidence type="ECO:0000259" key="4">
    <source>
        <dbReference type="Pfam" id="PF13622"/>
    </source>
</evidence>
<evidence type="ECO:0000259" key="3">
    <source>
        <dbReference type="Pfam" id="PF02551"/>
    </source>
</evidence>
<dbReference type="CDD" id="cd03444">
    <property type="entry name" value="Thioesterase_II_repeat1"/>
    <property type="match status" value="1"/>
</dbReference>
<evidence type="ECO:0000256" key="1">
    <source>
        <dbReference type="ARBA" id="ARBA00006538"/>
    </source>
</evidence>
<dbReference type="PANTHER" id="PTHR11066:SF34">
    <property type="entry name" value="ACYL-COENZYME A THIOESTERASE 8"/>
    <property type="match status" value="1"/>
</dbReference>
<feature type="domain" description="Acyl-CoA thioesterase-like N-terminal HotDog" evidence="4">
    <location>
        <begin position="30"/>
        <end position="109"/>
    </location>
</feature>
<feature type="domain" description="Acyl-CoA thioesterase 2 C-terminal" evidence="3">
    <location>
        <begin position="158"/>
        <end position="284"/>
    </location>
</feature>
<dbReference type="CDD" id="cd03445">
    <property type="entry name" value="Thioesterase_II_repeat2"/>
    <property type="match status" value="1"/>
</dbReference>
<dbReference type="SUPFAM" id="SSF54637">
    <property type="entry name" value="Thioesterase/thiol ester dehydrase-isomerase"/>
    <property type="match status" value="2"/>
</dbReference>
<dbReference type="InterPro" id="IPR049449">
    <property type="entry name" value="TesB_ACOT8-like_N"/>
</dbReference>
<evidence type="ECO:0000313" key="5">
    <source>
        <dbReference type="EMBL" id="WOB07982.1"/>
    </source>
</evidence>
<sequence>MNTQVQELVELLQVEQLEHNLFRGISGDIGSPRVFGGQVLGQALMAAALTVERDRSVHSLHAYFLRPGDKQAKIVYDVERIRDGGSFTTRRVVAIQHGQPIFNFAASFHVKEEGVSHQDPMPQVPPPDGLTSVHELRRQHFDKLPERLRAVLHAETAIDIRHCEPFNPLNPPPAGERAAVNNSWFRASDRLPDDPVLHQAMLAYSSDFGLLSAALLPHGLSFMNGSVQGVSLDHAMWFHDSFRMDDWLLYATNSPAANGARGFCRGSIYTQDGRLVASVAQEGLMRPQPPKPKPNS</sequence>
<organism evidence="5 6">
    <name type="scientific">Piscinibacter gummiphilus</name>
    <dbReference type="NCBI Taxonomy" id="946333"/>
    <lineage>
        <taxon>Bacteria</taxon>
        <taxon>Pseudomonadati</taxon>
        <taxon>Pseudomonadota</taxon>
        <taxon>Betaproteobacteria</taxon>
        <taxon>Burkholderiales</taxon>
        <taxon>Sphaerotilaceae</taxon>
        <taxon>Piscinibacter</taxon>
    </lineage>
</organism>
<dbReference type="Pfam" id="PF02551">
    <property type="entry name" value="Acyl_CoA_thio"/>
    <property type="match status" value="1"/>
</dbReference>
<dbReference type="RefSeq" id="WP_316700634.1">
    <property type="nucleotide sequence ID" value="NZ_CP136336.1"/>
</dbReference>